<keyword evidence="10" id="KW-1185">Reference proteome</keyword>
<evidence type="ECO:0000256" key="1">
    <source>
        <dbReference type="ARBA" id="ARBA00022603"/>
    </source>
</evidence>
<evidence type="ECO:0000256" key="2">
    <source>
        <dbReference type="ARBA" id="ARBA00022679"/>
    </source>
</evidence>
<reference evidence="8 10" key="1">
    <citation type="journal article" date="2016" name="Plant Dis.">
        <title>Improved production of propionic acid using genome shuffling.</title>
        <authorList>
            <person name="Luna-Flores C.H."/>
            <person name="Palfreyman R.W."/>
            <person name="Kromer J.O."/>
            <person name="Nielsen L.K."/>
            <person name="Marcellin E."/>
        </authorList>
    </citation>
    <scope>NUCLEOTIDE SEQUENCE [LARGE SCALE GENOMIC DNA]</scope>
    <source>
        <strain evidence="8 10">F3E8</strain>
    </source>
</reference>
<accession>A0AAC9AMQ3</accession>
<dbReference type="Gene3D" id="3.40.50.150">
    <property type="entry name" value="Vaccinia Virus protein VP39"/>
    <property type="match status" value="1"/>
</dbReference>
<evidence type="ECO:0000313" key="7">
    <source>
        <dbReference type="EMBL" id="AMS04362.1"/>
    </source>
</evidence>
<proteinExistence type="inferred from homology"/>
<evidence type="ECO:0000256" key="4">
    <source>
        <dbReference type="HAMAP-Rule" id="MF_02126"/>
    </source>
</evidence>
<comment type="catalytic activity">
    <reaction evidence="4">
        <text>L-glutaminyl-[peptide chain release factor] + S-adenosyl-L-methionine = N(5)-methyl-L-glutaminyl-[peptide chain release factor] + S-adenosyl-L-homocysteine + H(+)</text>
        <dbReference type="Rhea" id="RHEA:42896"/>
        <dbReference type="Rhea" id="RHEA-COMP:10271"/>
        <dbReference type="Rhea" id="RHEA-COMP:10272"/>
        <dbReference type="ChEBI" id="CHEBI:15378"/>
        <dbReference type="ChEBI" id="CHEBI:30011"/>
        <dbReference type="ChEBI" id="CHEBI:57856"/>
        <dbReference type="ChEBI" id="CHEBI:59789"/>
        <dbReference type="ChEBI" id="CHEBI:61891"/>
        <dbReference type="EC" id="2.1.1.297"/>
    </reaction>
</comment>
<dbReference type="EMBL" id="CP014352">
    <property type="protein sequence ID" value="AMS04362.1"/>
    <property type="molecule type" value="Genomic_DNA"/>
</dbReference>
<dbReference type="PANTHER" id="PTHR18895:SF74">
    <property type="entry name" value="MTRF1L RELEASE FACTOR GLUTAMINE METHYLTRANSFERASE"/>
    <property type="match status" value="1"/>
</dbReference>
<dbReference type="InterPro" id="IPR019874">
    <property type="entry name" value="RF_methyltr_PrmC"/>
</dbReference>
<dbReference type="InterPro" id="IPR004556">
    <property type="entry name" value="HemK-like"/>
</dbReference>
<dbReference type="AlphaFoldDB" id="A0AAC9AMQ3"/>
<dbReference type="NCBIfam" id="TIGR03534">
    <property type="entry name" value="RF_mod_PrmC"/>
    <property type="match status" value="1"/>
</dbReference>
<dbReference type="RefSeq" id="WP_062818867.1">
    <property type="nucleotide sequence ID" value="NZ_CP014352.1"/>
</dbReference>
<name>A0AAC9AMQ3_9ACTN</name>
<protein>
    <recommendedName>
        <fullName evidence="4">Release factor glutamine methyltransferase</fullName>
        <shortName evidence="4">RF MTase</shortName>
        <ecNumber evidence="4">2.1.1.297</ecNumber>
    </recommendedName>
    <alternativeName>
        <fullName evidence="4">N5-glutamine methyltransferase PrmC</fullName>
    </alternativeName>
    <alternativeName>
        <fullName evidence="4">Protein-(glutamine-N5) MTase PrmC</fullName>
    </alternativeName>
    <alternativeName>
        <fullName evidence="4">Protein-glutamine N-methyltransferase PrmC</fullName>
    </alternativeName>
</protein>
<comment type="function">
    <text evidence="4">Methylates the class 1 translation termination release factors RF1/PrfA and RF2/PrfB on the glutamine residue of the universally conserved GGQ motif.</text>
</comment>
<reference evidence="7 9" key="2">
    <citation type="submission" date="2016-02" db="EMBL/GenBank/DDBJ databases">
        <title>Complete Genome Sequence of Propionibacterium acidipropionici ATCC 55737.</title>
        <authorList>
            <person name="Luna Flores C.H."/>
            <person name="Nielsen L.K."/>
            <person name="Marcellin E."/>
        </authorList>
    </citation>
    <scope>NUCLEOTIDE SEQUENCE [LARGE SCALE GENOMIC DNA]</scope>
    <source>
        <strain evidence="7 9">ATCC 55737</strain>
    </source>
</reference>
<feature type="binding site" evidence="4">
    <location>
        <position position="155"/>
    </location>
    <ligand>
        <name>S-adenosyl-L-methionine</name>
        <dbReference type="ChEBI" id="CHEBI:59789"/>
    </ligand>
</feature>
<dbReference type="InterPro" id="IPR040758">
    <property type="entry name" value="PrmC_N"/>
</dbReference>
<feature type="domain" description="Release factor glutamine methyltransferase N-terminal" evidence="6">
    <location>
        <begin position="18"/>
        <end position="83"/>
    </location>
</feature>
<gene>
    <name evidence="4" type="primary">prmC</name>
    <name evidence="8" type="ORF">A8L58_03070</name>
    <name evidence="7" type="ORF">AXH35_01605</name>
</gene>
<dbReference type="Proteomes" id="UP000075221">
    <property type="component" value="Chromosome"/>
</dbReference>
<feature type="binding site" evidence="4">
    <location>
        <begin position="197"/>
        <end position="200"/>
    </location>
    <ligand>
        <name>substrate</name>
    </ligand>
</feature>
<dbReference type="Pfam" id="PF13649">
    <property type="entry name" value="Methyltransf_25"/>
    <property type="match status" value="1"/>
</dbReference>
<evidence type="ECO:0000313" key="10">
    <source>
        <dbReference type="Proteomes" id="UP000178666"/>
    </source>
</evidence>
<feature type="domain" description="Methyltransferase" evidence="5">
    <location>
        <begin position="128"/>
        <end position="196"/>
    </location>
</feature>
<dbReference type="NCBIfam" id="TIGR00536">
    <property type="entry name" value="hemK_fam"/>
    <property type="match status" value="1"/>
</dbReference>
<dbReference type="Gene3D" id="1.10.8.10">
    <property type="entry name" value="DNA helicase RuvA subunit, C-terminal domain"/>
    <property type="match status" value="1"/>
</dbReference>
<dbReference type="Pfam" id="PF17827">
    <property type="entry name" value="PrmC_N"/>
    <property type="match status" value="1"/>
</dbReference>
<evidence type="ECO:0000313" key="8">
    <source>
        <dbReference type="EMBL" id="AOZ45856.1"/>
    </source>
</evidence>
<dbReference type="HAMAP" id="MF_02126">
    <property type="entry name" value="RF_methyltr_PrmC"/>
    <property type="match status" value="1"/>
</dbReference>
<dbReference type="SUPFAM" id="SSF53335">
    <property type="entry name" value="S-adenosyl-L-methionine-dependent methyltransferases"/>
    <property type="match status" value="1"/>
</dbReference>
<dbReference type="InterPro" id="IPR050320">
    <property type="entry name" value="N5-glutamine_MTase"/>
</dbReference>
<dbReference type="InterPro" id="IPR041698">
    <property type="entry name" value="Methyltransf_25"/>
</dbReference>
<keyword evidence="2 4" id="KW-0808">Transferase</keyword>
<dbReference type="GO" id="GO:0102559">
    <property type="term" value="F:peptide chain release factor N(5)-glutamine methyltransferase activity"/>
    <property type="evidence" value="ECO:0007669"/>
    <property type="project" value="UniProtKB-EC"/>
</dbReference>
<dbReference type="InterPro" id="IPR029063">
    <property type="entry name" value="SAM-dependent_MTases_sf"/>
</dbReference>
<dbReference type="CDD" id="cd02440">
    <property type="entry name" value="AdoMet_MTases"/>
    <property type="match status" value="1"/>
</dbReference>
<feature type="binding site" evidence="4">
    <location>
        <position position="197"/>
    </location>
    <ligand>
        <name>S-adenosyl-L-methionine</name>
        <dbReference type="ChEBI" id="CHEBI:59789"/>
    </ligand>
</feature>
<keyword evidence="3 4" id="KW-0949">S-adenosyl-L-methionine</keyword>
<keyword evidence="1 4" id="KW-0489">Methyltransferase</keyword>
<dbReference type="GO" id="GO:0032259">
    <property type="term" value="P:methylation"/>
    <property type="evidence" value="ECO:0007669"/>
    <property type="project" value="UniProtKB-KW"/>
</dbReference>
<dbReference type="EMBL" id="CP015970">
    <property type="protein sequence ID" value="AOZ45856.1"/>
    <property type="molecule type" value="Genomic_DNA"/>
</dbReference>
<comment type="similarity">
    <text evidence="4">Belongs to the protein N5-glutamine methyltransferase family. PrmC subfamily.</text>
</comment>
<dbReference type="EC" id="2.1.1.297" evidence="4"/>
<evidence type="ECO:0000259" key="5">
    <source>
        <dbReference type="Pfam" id="PF13649"/>
    </source>
</evidence>
<sequence>MTGPDVVGRQPGVAGLLGLGSRRLAGTGSPTPAADARVLLCHALDTEPSRLILAPPPDPEQVSRYRELIAARAAGTPVQYLTGEAWFRSERIEVGPGVFIPRPETELLVGEAVAEAAARVAAGESPTVIDLCTGSGAMAAALAREVPGARVHAVEADPDALVWARRNLAGCAVTLHEGDAVRLPEGMDGLVDIVMANPPYLPLTGGEPASRQVVETEPGAALFSGEDGLDLLRDLVPHAAALLRRGGLFCFEHDPSQEASAPGLLAADGRWEQIEDHRDLAGRSRYVTARRS</sequence>
<organism evidence="7 9">
    <name type="scientific">Acidipropionibacterium acidipropionici</name>
    <dbReference type="NCBI Taxonomy" id="1748"/>
    <lineage>
        <taxon>Bacteria</taxon>
        <taxon>Bacillati</taxon>
        <taxon>Actinomycetota</taxon>
        <taxon>Actinomycetes</taxon>
        <taxon>Propionibacteriales</taxon>
        <taxon>Propionibacteriaceae</taxon>
        <taxon>Acidipropionibacterium</taxon>
    </lineage>
</organism>
<evidence type="ECO:0000259" key="6">
    <source>
        <dbReference type="Pfam" id="PF17827"/>
    </source>
</evidence>
<dbReference type="Proteomes" id="UP000178666">
    <property type="component" value="Chromosome"/>
</dbReference>
<dbReference type="PANTHER" id="PTHR18895">
    <property type="entry name" value="HEMK METHYLTRANSFERASE"/>
    <property type="match status" value="1"/>
</dbReference>
<evidence type="ECO:0000256" key="3">
    <source>
        <dbReference type="ARBA" id="ARBA00022691"/>
    </source>
</evidence>
<evidence type="ECO:0000313" key="9">
    <source>
        <dbReference type="Proteomes" id="UP000075221"/>
    </source>
</evidence>
<comment type="caution">
    <text evidence="4">Lacks conserved residue(s) required for the propagation of feature annotation.</text>
</comment>